<accession>Q2RWB6</accession>
<dbReference type="PANTHER" id="PTHR47990">
    <property type="entry name" value="2-OXOGLUTARATE (2OG) AND FE(II)-DEPENDENT OXYGENASE SUPERFAMILY PROTEIN-RELATED"/>
    <property type="match status" value="1"/>
</dbReference>
<evidence type="ECO:0000256" key="5">
    <source>
        <dbReference type="ARBA" id="ARBA00019045"/>
    </source>
</evidence>
<dbReference type="InterPro" id="IPR026992">
    <property type="entry name" value="DIOX_N"/>
</dbReference>
<evidence type="ECO:0000256" key="3">
    <source>
        <dbReference type="ARBA" id="ARBA00012293"/>
    </source>
</evidence>
<dbReference type="AlphaFoldDB" id="Q2RWB6"/>
<comment type="similarity">
    <text evidence="11">Belongs to the iron/ascorbate-dependent oxidoreductase family.</text>
</comment>
<evidence type="ECO:0000256" key="1">
    <source>
        <dbReference type="ARBA" id="ARBA00001954"/>
    </source>
</evidence>
<proteinExistence type="inferred from homology"/>
<keyword evidence="14" id="KW-1185">Reference proteome</keyword>
<evidence type="ECO:0000256" key="9">
    <source>
        <dbReference type="ARBA" id="ARBA00047725"/>
    </source>
</evidence>
<comment type="catalytic activity">
    <reaction evidence="9">
        <text>2-oxoglutarate + O2 + 2 H(+) = ethene + 3 CO2 + H2O</text>
        <dbReference type="Rhea" id="RHEA:31523"/>
        <dbReference type="ChEBI" id="CHEBI:15377"/>
        <dbReference type="ChEBI" id="CHEBI:15378"/>
        <dbReference type="ChEBI" id="CHEBI:15379"/>
        <dbReference type="ChEBI" id="CHEBI:16526"/>
        <dbReference type="ChEBI" id="CHEBI:16810"/>
        <dbReference type="ChEBI" id="CHEBI:18153"/>
        <dbReference type="EC" id="1.13.12.19"/>
    </reaction>
</comment>
<evidence type="ECO:0000256" key="7">
    <source>
        <dbReference type="ARBA" id="ARBA00031011"/>
    </source>
</evidence>
<comment type="pathway">
    <text evidence="2">Alkene biosynthesis; ethylene biosynthesis via 2-oxoglutarate.</text>
</comment>
<organism evidence="13 14">
    <name type="scientific">Rhodospirillum rubrum (strain ATCC 11170 / ATH 1.1.1 / DSM 467 / LMG 4362 / NCIMB 8255 / S1)</name>
    <dbReference type="NCBI Taxonomy" id="269796"/>
    <lineage>
        <taxon>Bacteria</taxon>
        <taxon>Pseudomonadati</taxon>
        <taxon>Pseudomonadota</taxon>
        <taxon>Alphaproteobacteria</taxon>
        <taxon>Rhodospirillales</taxon>
        <taxon>Rhodospirillaceae</taxon>
        <taxon>Rhodospirillum</taxon>
    </lineage>
</organism>
<evidence type="ECO:0000313" key="14">
    <source>
        <dbReference type="Proteomes" id="UP000001929"/>
    </source>
</evidence>
<dbReference type="GO" id="GO:0102276">
    <property type="term" value="F:2-oxoglutarate oxygenase/decarboxylase (ethylene-forming) activity"/>
    <property type="evidence" value="ECO:0007669"/>
    <property type="project" value="UniProtKB-EC"/>
</dbReference>
<comment type="catalytic activity">
    <reaction evidence="10">
        <text>L-arginine + 2-oxoglutarate + O2 = guanidine + L-glutamate 5-semialdehyde + succinate + CO2</text>
        <dbReference type="Rhea" id="RHEA:31535"/>
        <dbReference type="ChEBI" id="CHEBI:15379"/>
        <dbReference type="ChEBI" id="CHEBI:16526"/>
        <dbReference type="ChEBI" id="CHEBI:16810"/>
        <dbReference type="ChEBI" id="CHEBI:30031"/>
        <dbReference type="ChEBI" id="CHEBI:30087"/>
        <dbReference type="ChEBI" id="CHEBI:32682"/>
        <dbReference type="ChEBI" id="CHEBI:58066"/>
        <dbReference type="EC" id="1.14.20.7"/>
    </reaction>
</comment>
<dbReference type="InterPro" id="IPR050231">
    <property type="entry name" value="Iron_ascorbate_oxido_reductase"/>
</dbReference>
<dbReference type="EnsemblBacteria" id="ABC21579">
    <property type="protein sequence ID" value="ABC21579"/>
    <property type="gene ID" value="Rru_A0775"/>
</dbReference>
<dbReference type="KEGG" id="rru:Rru_A0775"/>
<keyword evidence="11" id="KW-0479">Metal-binding</keyword>
<dbReference type="HOGENOM" id="CLU_010119_6_3_5"/>
<keyword evidence="11 13" id="KW-0560">Oxidoreductase</keyword>
<dbReference type="GO" id="GO:0046872">
    <property type="term" value="F:metal ion binding"/>
    <property type="evidence" value="ECO:0007669"/>
    <property type="project" value="UniProtKB-KW"/>
</dbReference>
<dbReference type="InterPro" id="IPR044861">
    <property type="entry name" value="IPNS-like_FE2OG_OXY"/>
</dbReference>
<keyword evidence="6" id="KW-0266">Ethylene biosynthesis</keyword>
<evidence type="ECO:0000256" key="10">
    <source>
        <dbReference type="ARBA" id="ARBA00049359"/>
    </source>
</evidence>
<reference evidence="13 14" key="1">
    <citation type="journal article" date="2011" name="Stand. Genomic Sci.">
        <title>Complete genome sequence of Rhodospirillum rubrum type strain (S1).</title>
        <authorList>
            <person name="Munk A.C."/>
            <person name="Copeland A."/>
            <person name="Lucas S."/>
            <person name="Lapidus A."/>
            <person name="Del Rio T.G."/>
            <person name="Barry K."/>
            <person name="Detter J.C."/>
            <person name="Hammon N."/>
            <person name="Israni S."/>
            <person name="Pitluck S."/>
            <person name="Brettin T."/>
            <person name="Bruce D."/>
            <person name="Han C."/>
            <person name="Tapia R."/>
            <person name="Gilna P."/>
            <person name="Schmutz J."/>
            <person name="Larimer F."/>
            <person name="Land M."/>
            <person name="Kyrpides N.C."/>
            <person name="Mavromatis K."/>
            <person name="Richardson P."/>
            <person name="Rohde M."/>
            <person name="Goker M."/>
            <person name="Klenk H.P."/>
            <person name="Zhang Y."/>
            <person name="Roberts G.P."/>
            <person name="Reslewic S."/>
            <person name="Schwartz D.C."/>
        </authorList>
    </citation>
    <scope>NUCLEOTIDE SEQUENCE [LARGE SCALE GENOMIC DNA]</scope>
    <source>
        <strain evidence="14">ATCC 11170 / ATH 1.1.1 / DSM 467 / LMG 4362 / NCIMB 8255 / S1</strain>
    </source>
</reference>
<dbReference type="PROSITE" id="PS51471">
    <property type="entry name" value="FE2OG_OXY"/>
    <property type="match status" value="1"/>
</dbReference>
<dbReference type="PATRIC" id="fig|269796.9.peg.828"/>
<dbReference type="PRINTS" id="PR00682">
    <property type="entry name" value="IPNSYNTHASE"/>
</dbReference>
<dbReference type="EC" id="1.13.12.19" evidence="4"/>
<dbReference type="SUPFAM" id="SSF51197">
    <property type="entry name" value="Clavaminate synthase-like"/>
    <property type="match status" value="1"/>
</dbReference>
<evidence type="ECO:0000256" key="6">
    <source>
        <dbReference type="ARBA" id="ARBA00022666"/>
    </source>
</evidence>
<evidence type="ECO:0000313" key="13">
    <source>
        <dbReference type="EMBL" id="ABC21579.1"/>
    </source>
</evidence>
<feature type="domain" description="Fe2OG dioxygenase" evidence="12">
    <location>
        <begin position="178"/>
        <end position="279"/>
    </location>
</feature>
<dbReference type="PhylomeDB" id="Q2RWB6"/>
<dbReference type="RefSeq" id="WP_011388533.1">
    <property type="nucleotide sequence ID" value="NC_007643.1"/>
</dbReference>
<sequence length="343" mass="37303">MGWDGARQGPPVLSLKAGEGEAARRDEFLATLRQAARDPGAFYLEGHGIDPSVIDQVEALSRRFFALPEDEKRAIDMVNSPHFHGYTRVGAELTRGAPDWREQLDIGSERPLLPQGPDTPAWARLQGPNQWPAALPDLRAAVLRLQAELTAVALALLERIALALGERADFFADLYEGGPDQLLKIIRYPGRAAGEGDQGVGPHKDSGLLTFVLQRDRGGLQIEREGHWVDVPPRPGTFAVNIGELLELATNGYLKATVHRVVSPPADSDRLSIAFFLGARLGSKVPLLDLPPDLAALATGPERDPDNPLFLDVGENRLKGRLRSHPDVARRHYADLLGPDGPS</sequence>
<dbReference type="Pfam" id="PF14226">
    <property type="entry name" value="DIOX_N"/>
    <property type="match status" value="1"/>
</dbReference>
<evidence type="ECO:0000256" key="11">
    <source>
        <dbReference type="RuleBase" id="RU003682"/>
    </source>
</evidence>
<dbReference type="Pfam" id="PF03171">
    <property type="entry name" value="2OG-FeII_Oxy"/>
    <property type="match status" value="1"/>
</dbReference>
<dbReference type="Proteomes" id="UP000001929">
    <property type="component" value="Chromosome"/>
</dbReference>
<dbReference type="InterPro" id="IPR005123">
    <property type="entry name" value="Oxoglu/Fe-dep_dioxygenase_dom"/>
</dbReference>
<dbReference type="EC" id="1.14.20.7" evidence="3"/>
<dbReference type="Gene3D" id="2.60.120.330">
    <property type="entry name" value="B-lactam Antibiotic, Isopenicillin N Synthase, Chain"/>
    <property type="match status" value="1"/>
</dbReference>
<comment type="cofactor">
    <cofactor evidence="1">
        <name>Fe(2+)</name>
        <dbReference type="ChEBI" id="CHEBI:29033"/>
    </cofactor>
</comment>
<keyword evidence="11" id="KW-0408">Iron</keyword>
<dbReference type="InterPro" id="IPR027443">
    <property type="entry name" value="IPNS-like_sf"/>
</dbReference>
<protein>
    <recommendedName>
        <fullName evidence="5">2-oxoglutarate-dependent ethylene/succinate-forming enzyme</fullName>
        <ecNumber evidence="4">1.13.12.19</ecNumber>
        <ecNumber evidence="3">1.14.20.7</ecNumber>
    </recommendedName>
    <alternativeName>
        <fullName evidence="7">2-oxoglutarate dioxygenase (ethylene-forming)</fullName>
    </alternativeName>
    <alternativeName>
        <fullName evidence="8">2-oxoglutarate/L-arginine monooxygenase/decarboxylase (succinate-forming)</fullName>
    </alternativeName>
</protein>
<dbReference type="eggNOG" id="COG3491">
    <property type="taxonomic scope" value="Bacteria"/>
</dbReference>
<dbReference type="STRING" id="269796.Rru_A0775"/>
<evidence type="ECO:0000259" key="12">
    <source>
        <dbReference type="PROSITE" id="PS51471"/>
    </source>
</evidence>
<dbReference type="GO" id="GO:0009693">
    <property type="term" value="P:ethylene biosynthetic process"/>
    <property type="evidence" value="ECO:0007669"/>
    <property type="project" value="UniProtKB-KW"/>
</dbReference>
<name>Q2RWB6_RHORT</name>
<dbReference type="EMBL" id="CP000230">
    <property type="protein sequence ID" value="ABC21579.1"/>
    <property type="molecule type" value="Genomic_DNA"/>
</dbReference>
<evidence type="ECO:0000256" key="8">
    <source>
        <dbReference type="ARBA" id="ARBA00031282"/>
    </source>
</evidence>
<gene>
    <name evidence="13" type="ordered locus">Rru_A0775</name>
</gene>
<evidence type="ECO:0000256" key="2">
    <source>
        <dbReference type="ARBA" id="ARBA00004767"/>
    </source>
</evidence>
<evidence type="ECO:0000256" key="4">
    <source>
        <dbReference type="ARBA" id="ARBA00012531"/>
    </source>
</evidence>